<evidence type="ECO:0000256" key="1">
    <source>
        <dbReference type="SAM" id="Phobius"/>
    </source>
</evidence>
<keyword evidence="1" id="KW-1133">Transmembrane helix</keyword>
<dbReference type="Proteomes" id="UP000036908">
    <property type="component" value="Unassembled WGS sequence"/>
</dbReference>
<dbReference type="PATRIC" id="fig|1566026.4.peg.2810"/>
<keyword evidence="3" id="KW-1185">Reference proteome</keyword>
<protein>
    <submittedName>
        <fullName evidence="2">Uncharacterized protein</fullName>
    </submittedName>
</protein>
<evidence type="ECO:0000313" key="3">
    <source>
        <dbReference type="Proteomes" id="UP000036908"/>
    </source>
</evidence>
<dbReference type="RefSeq" id="WP_053222592.1">
    <property type="nucleotide sequence ID" value="NZ_JSVA01000006.1"/>
</dbReference>
<name>A0A0L8AN24_9BACT</name>
<keyword evidence="1" id="KW-0472">Membrane</keyword>
<gene>
    <name evidence="2" type="ORF">OB69_04935</name>
</gene>
<comment type="caution">
    <text evidence="2">The sequence shown here is derived from an EMBL/GenBank/DDBJ whole genome shotgun (WGS) entry which is preliminary data.</text>
</comment>
<evidence type="ECO:0000313" key="2">
    <source>
        <dbReference type="EMBL" id="KOF03646.1"/>
    </source>
</evidence>
<organism evidence="2 3">
    <name type="scientific">Roseivirga seohaensis subsp. aquiponti</name>
    <dbReference type="NCBI Taxonomy" id="1566026"/>
    <lineage>
        <taxon>Bacteria</taxon>
        <taxon>Pseudomonadati</taxon>
        <taxon>Bacteroidota</taxon>
        <taxon>Cytophagia</taxon>
        <taxon>Cytophagales</taxon>
        <taxon>Roseivirgaceae</taxon>
        <taxon>Roseivirga</taxon>
    </lineage>
</organism>
<feature type="transmembrane region" description="Helical" evidence="1">
    <location>
        <begin position="15"/>
        <end position="33"/>
    </location>
</feature>
<proteinExistence type="predicted"/>
<sequence>METLLSYLESNWPNISFYIVLIISVILSFKWVLKNVLDEYKALLRETRENNKNSIDDTHTILNQYKDWNTQINSEIRVLYDRIEILKKQLSERDLVIENLQSTTNKMQTEFEQYNNKIKEFFSSELSREDYSDLRINIKALFSERDRILEDLELVWKTLLRFSVVDEQIEKELVGAKTQRDSRIKKDI</sequence>
<dbReference type="AlphaFoldDB" id="A0A0L8AN24"/>
<reference evidence="3" key="1">
    <citation type="submission" date="2014-11" db="EMBL/GenBank/DDBJ databases">
        <title>Genome sequencing of Roseivirga sp. D-25.</title>
        <authorList>
            <person name="Selvaratnam C."/>
            <person name="Thevarajoo S."/>
            <person name="Goh K.M."/>
            <person name="Eee R."/>
            <person name="Chan K.-G."/>
            <person name="Chong C.S."/>
        </authorList>
    </citation>
    <scope>NUCLEOTIDE SEQUENCE [LARGE SCALE GENOMIC DNA]</scope>
    <source>
        <strain evidence="3">D-25</strain>
    </source>
</reference>
<accession>A0A0L8AN24</accession>
<dbReference type="EMBL" id="JSVA01000006">
    <property type="protein sequence ID" value="KOF03646.1"/>
    <property type="molecule type" value="Genomic_DNA"/>
</dbReference>
<keyword evidence="1" id="KW-0812">Transmembrane</keyword>